<dbReference type="InterPro" id="IPR002559">
    <property type="entry name" value="Transposase_11"/>
</dbReference>
<name>S4N9W7_9ACTN</name>
<dbReference type="InterPro" id="IPR025161">
    <property type="entry name" value="IS402-like_dom"/>
</dbReference>
<dbReference type="HOGENOM" id="CLU_055261_0_0_11"/>
<dbReference type="Pfam" id="PF01609">
    <property type="entry name" value="DDE_Tnp_1"/>
    <property type="match status" value="1"/>
</dbReference>
<dbReference type="GO" id="GO:0003677">
    <property type="term" value="F:DNA binding"/>
    <property type="evidence" value="ECO:0007669"/>
    <property type="project" value="InterPro"/>
</dbReference>
<evidence type="ECO:0000313" key="3">
    <source>
        <dbReference type="EMBL" id="EPJ34594.1"/>
    </source>
</evidence>
<proteinExistence type="predicted"/>
<dbReference type="Proteomes" id="UP000015001">
    <property type="component" value="Unassembled WGS sequence"/>
</dbReference>
<evidence type="ECO:0000259" key="1">
    <source>
        <dbReference type="Pfam" id="PF01609"/>
    </source>
</evidence>
<evidence type="ECO:0000313" key="4">
    <source>
        <dbReference type="Proteomes" id="UP000015001"/>
    </source>
</evidence>
<feature type="domain" description="Insertion element IS402-like" evidence="2">
    <location>
        <begin position="5"/>
        <end position="57"/>
    </location>
</feature>
<dbReference type="Pfam" id="PF13340">
    <property type="entry name" value="DUF4096"/>
    <property type="match status" value="1"/>
</dbReference>
<dbReference type="GO" id="GO:0004803">
    <property type="term" value="F:transposase activity"/>
    <property type="evidence" value="ECO:0007669"/>
    <property type="project" value="InterPro"/>
</dbReference>
<dbReference type="PANTHER" id="PTHR30007:SF0">
    <property type="entry name" value="TRANSPOSASE"/>
    <property type="match status" value="1"/>
</dbReference>
<protein>
    <submittedName>
        <fullName evidence="3">Uncharacterized protein</fullName>
    </submittedName>
</protein>
<dbReference type="AlphaFoldDB" id="S4N9W7"/>
<dbReference type="EMBL" id="AOPY01001690">
    <property type="protein sequence ID" value="EPJ34594.1"/>
    <property type="molecule type" value="Genomic_DNA"/>
</dbReference>
<keyword evidence="4" id="KW-1185">Reference proteome</keyword>
<comment type="caution">
    <text evidence="3">The sequence shown here is derived from an EMBL/GenBank/DDBJ whole genome shotgun (WGS) entry which is preliminary data.</text>
</comment>
<dbReference type="PATRIC" id="fig|1283301.3.peg.8301"/>
<reference evidence="3 4" key="1">
    <citation type="submission" date="2013-02" db="EMBL/GenBank/DDBJ databases">
        <title>Draft Genome Sequence of Streptomyces afghaniensis, Which Produces Compounds of the Julimycin B-Complex.</title>
        <authorList>
            <person name="Gruening B.A."/>
            <person name="Praeg A."/>
            <person name="Erxleben A."/>
            <person name="Guenther S."/>
            <person name="Fiedler H.-P."/>
            <person name="Goodfellow M."/>
            <person name="Mueller M."/>
        </authorList>
    </citation>
    <scope>NUCLEOTIDE SEQUENCE [LARGE SCALE GENOMIC DNA]</scope>
    <source>
        <strain evidence="3 4">772</strain>
    </source>
</reference>
<dbReference type="PANTHER" id="PTHR30007">
    <property type="entry name" value="PHP DOMAIN PROTEIN"/>
    <property type="match status" value="1"/>
</dbReference>
<accession>S4N9W7</accession>
<evidence type="ECO:0000259" key="2">
    <source>
        <dbReference type="Pfam" id="PF13340"/>
    </source>
</evidence>
<sequence length="191" mass="21208">MSTGGRPEKWPRRAIVDAIRYVVDTGCRWRALPADFPPFQTVFGFFSRWRAAGIFNLIRDQLRRQVRRAMGSSPHPVAAVIDSQSVKVAATVPRSTSGFDPGKKIPGRKRHIVCDVKGLLLFVMVTPASTHDAVAAKEVLRRNARDYETRPEHSEAMLTLAAITLMTRRLTRQTAYPTAATPRPTTAVQAA</sequence>
<feature type="domain" description="Transposase IS4-like" evidence="1">
    <location>
        <begin position="77"/>
        <end position="145"/>
    </location>
</feature>
<gene>
    <name evidence="3" type="ORF">STAFG_8364</name>
</gene>
<organism evidence="3 4">
    <name type="scientific">Streptomyces afghaniensis 772</name>
    <dbReference type="NCBI Taxonomy" id="1283301"/>
    <lineage>
        <taxon>Bacteria</taxon>
        <taxon>Bacillati</taxon>
        <taxon>Actinomycetota</taxon>
        <taxon>Actinomycetes</taxon>
        <taxon>Kitasatosporales</taxon>
        <taxon>Streptomycetaceae</taxon>
        <taxon>Streptomyces</taxon>
    </lineage>
</organism>
<dbReference type="GO" id="GO:0006313">
    <property type="term" value="P:DNA transposition"/>
    <property type="evidence" value="ECO:0007669"/>
    <property type="project" value="InterPro"/>
</dbReference>